<reference evidence="1" key="1">
    <citation type="submission" date="2020-10" db="EMBL/GenBank/DDBJ databases">
        <authorList>
            <person name="Gilroy R."/>
        </authorList>
    </citation>
    <scope>NUCLEOTIDE SEQUENCE</scope>
    <source>
        <strain evidence="1">CHK184-20233</strain>
    </source>
</reference>
<gene>
    <name evidence="1" type="ORF">IAB38_07080</name>
</gene>
<evidence type="ECO:0000313" key="2">
    <source>
        <dbReference type="Proteomes" id="UP000824232"/>
    </source>
</evidence>
<reference evidence="1" key="2">
    <citation type="journal article" date="2021" name="PeerJ">
        <title>Extensive microbial diversity within the chicken gut microbiome revealed by metagenomics and culture.</title>
        <authorList>
            <person name="Gilroy R."/>
            <person name="Ravi A."/>
            <person name="Getino M."/>
            <person name="Pursley I."/>
            <person name="Horton D.L."/>
            <person name="Alikhan N.F."/>
            <person name="Baker D."/>
            <person name="Gharbi K."/>
            <person name="Hall N."/>
            <person name="Watson M."/>
            <person name="Adriaenssens E.M."/>
            <person name="Foster-Nyarko E."/>
            <person name="Jarju S."/>
            <person name="Secka A."/>
            <person name="Antonio M."/>
            <person name="Oren A."/>
            <person name="Chaudhuri R.R."/>
            <person name="La Ragione R."/>
            <person name="Hildebrand F."/>
            <person name="Pallen M.J."/>
        </authorList>
    </citation>
    <scope>NUCLEOTIDE SEQUENCE</scope>
    <source>
        <strain evidence="1">CHK184-20233</strain>
    </source>
</reference>
<comment type="caution">
    <text evidence="1">The sequence shown here is derived from an EMBL/GenBank/DDBJ whole genome shotgun (WGS) entry which is preliminary data.</text>
</comment>
<name>A0A9D1J3L9_9FIRM</name>
<dbReference type="EMBL" id="DVHC01000066">
    <property type="protein sequence ID" value="HIR59796.1"/>
    <property type="molecule type" value="Genomic_DNA"/>
</dbReference>
<evidence type="ECO:0000313" key="1">
    <source>
        <dbReference type="EMBL" id="HIR59796.1"/>
    </source>
</evidence>
<dbReference type="AlphaFoldDB" id="A0A9D1J3L9"/>
<organism evidence="1 2">
    <name type="scientific">Candidatus Onthousia excrementipullorum</name>
    <dbReference type="NCBI Taxonomy" id="2840884"/>
    <lineage>
        <taxon>Bacteria</taxon>
        <taxon>Bacillati</taxon>
        <taxon>Bacillota</taxon>
        <taxon>Bacilli</taxon>
        <taxon>Candidatus Onthousia</taxon>
    </lineage>
</organism>
<dbReference type="Proteomes" id="UP000824232">
    <property type="component" value="Unassembled WGS sequence"/>
</dbReference>
<accession>A0A9D1J3L9</accession>
<protein>
    <submittedName>
        <fullName evidence="1">Uncharacterized protein</fullName>
    </submittedName>
</protein>
<proteinExistence type="predicted"/>
<sequence length="181" mass="20765">MNLELLKHAQGYIEKMANGINPLTGEITPSNDMINNVKISRCLFYVNDVLKEVIANGGVNKNKAKKIPFNLTLEELSKYEYTGNLAITKVVQKINALRKNENMEKLKVSEMCNWLIKIGLLQVIEENGHKLKRPTEKGQNMGMAIEHVVNEFREYDLVSYSEDVQKYIITNFKSLVEFINK</sequence>